<organism evidence="2 3">
    <name type="scientific">Rhodococcus coprophilus</name>
    <dbReference type="NCBI Taxonomy" id="38310"/>
    <lineage>
        <taxon>Bacteria</taxon>
        <taxon>Bacillati</taxon>
        <taxon>Actinomycetota</taxon>
        <taxon>Actinomycetes</taxon>
        <taxon>Mycobacteriales</taxon>
        <taxon>Nocardiaceae</taxon>
        <taxon>Rhodococcus</taxon>
    </lineage>
</organism>
<dbReference type="STRING" id="1219011.GCA_001895045_01601"/>
<evidence type="ECO:0000256" key="1">
    <source>
        <dbReference type="SAM" id="MobiDB-lite"/>
    </source>
</evidence>
<dbReference type="EMBL" id="LS483468">
    <property type="protein sequence ID" value="SQI37882.1"/>
    <property type="molecule type" value="Genomic_DNA"/>
</dbReference>
<proteinExistence type="predicted"/>
<dbReference type="RefSeq" id="WP_072699543.1">
    <property type="nucleotide sequence ID" value="NZ_JAFBBL010000001.1"/>
</dbReference>
<dbReference type="Proteomes" id="UP000249091">
    <property type="component" value="Chromosome 1"/>
</dbReference>
<dbReference type="AlphaFoldDB" id="A0A2X4UTA1"/>
<reference evidence="2 3" key="1">
    <citation type="submission" date="2018-06" db="EMBL/GenBank/DDBJ databases">
        <authorList>
            <consortium name="Pathogen Informatics"/>
            <person name="Doyle S."/>
        </authorList>
    </citation>
    <scope>NUCLEOTIDE SEQUENCE [LARGE SCALE GENOMIC DNA]</scope>
    <source>
        <strain evidence="2 3">NCTC10994</strain>
    </source>
</reference>
<evidence type="ECO:0000313" key="3">
    <source>
        <dbReference type="Proteomes" id="UP000249091"/>
    </source>
</evidence>
<accession>A0A2X4UTA1</accession>
<feature type="region of interest" description="Disordered" evidence="1">
    <location>
        <begin position="225"/>
        <end position="255"/>
    </location>
</feature>
<evidence type="ECO:0000313" key="2">
    <source>
        <dbReference type="EMBL" id="SQI37882.1"/>
    </source>
</evidence>
<dbReference type="KEGG" id="rcr:NCTC10994_03806"/>
<name>A0A2X4UTA1_9NOCA</name>
<protein>
    <submittedName>
        <fullName evidence="2">Uncharacterized protein</fullName>
    </submittedName>
</protein>
<sequence length="255" mass="28015">MHQTTAILAAAFLTLSAGCGTPTEHTDNTRVAEPQPHEWVAIDDVSVRWTAVPGIDLDAPEVLLARAFGESELFYEITGRLESTYEGFAETVPYLLDNGGRTYPRIGTVNNHVFEVRPLPDRFGRPSYLVAYCTDESETAVPTGDAWKTSSYALSHPRVLAITRTGWNVPAPQVNTAVRTSHPSWNVFEGWEIRLGTSVGNDFFALSKPEDRALNDYCILDHPPSNGGFARDQPLETPPVAQPSVPGWPQRVEGP</sequence>
<keyword evidence="3" id="KW-1185">Reference proteome</keyword>
<gene>
    <name evidence="2" type="ORF">NCTC10994_03806</name>
</gene>